<keyword evidence="1" id="KW-0175">Coiled coil</keyword>
<feature type="compositionally biased region" description="Polar residues" evidence="2">
    <location>
        <begin position="31"/>
        <end position="51"/>
    </location>
</feature>
<evidence type="ECO:0000256" key="1">
    <source>
        <dbReference type="SAM" id="Coils"/>
    </source>
</evidence>
<feature type="region of interest" description="Disordered" evidence="2">
    <location>
        <begin position="526"/>
        <end position="575"/>
    </location>
</feature>
<dbReference type="AlphaFoldDB" id="A0AAD3S279"/>
<gene>
    <name evidence="3" type="ORF">Nepgr_004947</name>
</gene>
<feature type="compositionally biased region" description="Basic and acidic residues" evidence="2">
    <location>
        <begin position="960"/>
        <end position="969"/>
    </location>
</feature>
<dbReference type="PANTHER" id="PTHR36325:SF1">
    <property type="entry name" value="MYOSIN-2 HEAVY CHAIN-LIKE PROTEIN"/>
    <property type="match status" value="1"/>
</dbReference>
<accession>A0AAD3S279</accession>
<feature type="region of interest" description="Disordered" evidence="2">
    <location>
        <begin position="918"/>
        <end position="937"/>
    </location>
</feature>
<dbReference type="PANTHER" id="PTHR36325">
    <property type="entry name" value="MYOSIN-2 HEAVY CHAIN-LIKE PROTEIN"/>
    <property type="match status" value="1"/>
</dbReference>
<evidence type="ECO:0000256" key="2">
    <source>
        <dbReference type="SAM" id="MobiDB-lite"/>
    </source>
</evidence>
<comment type="caution">
    <text evidence="3">The sequence shown here is derived from an EMBL/GenBank/DDBJ whole genome shotgun (WGS) entry which is preliminary data.</text>
</comment>
<reference evidence="3" key="1">
    <citation type="submission" date="2023-05" db="EMBL/GenBank/DDBJ databases">
        <title>Nepenthes gracilis genome sequencing.</title>
        <authorList>
            <person name="Fukushima K."/>
        </authorList>
    </citation>
    <scope>NUCLEOTIDE SEQUENCE</scope>
    <source>
        <strain evidence="3">SING2019-196</strain>
    </source>
</reference>
<sequence length="1112" mass="126050">MDLGCLDLGCVTLSDEKQSRADSSTDKYGGTNDSASTTAKNMPSKESPQSNANVLNKFTTHIKKPAHRKTSPLHWFPRKKVDSFLKRKIKRLQEAGGLNSTLDETLGNSNPHYCRVEREKIAAREAAYKAMEARKVAMVEASWCRILQAARIHSKEAEALLLNAEKNVTEALEAAVAKGVIMHDTLDCPRKHCVLETSTVDSKASTAHTVKASFETAFEVDKQVAAAVKTAFIRLANCQSYKDEFKDLLRKINENPDTRENSLELSELSSECESDTASEFELGAQDDGFSFQSLNHEILSAETRQRIYKKRQSPQKFNMTKLTDLMFERLKCLQEDELASIATIVATCGFNAALAEVQNHQLLHQSSGRSANFARRMSTCGTGTIGNSSMEYLMNEPTRKKQVEPEFPSLDKFLVQHMTKLEQEVQEARNSGKIASIEGSSDYSVRNKSNDRSVSFENLPHLGSILLKHSSKLEKEIDEMKRKHENTSEMVGVKFGIGNQIKQEAAEVPSLDKLLVKHLSRLEREVQEAKNKGRRNDEPIDGCKAGSSPRKASAAILPPGENSSLSSNDGQSEKENFDLNKKQCLEMEQNASVIYLPAQSSRKCTDEPSDHYLGAEKQQLHHENRDKKLEEEENSLEKILVKPTAPRELSWGRENGITRCKRQQGEIWEINYNSLDEVLVKHVSRLEKEKMELSTKEGIARVKRKDKAPDSDKQGGGLDQILIKHTSKLEREKMAAAQQPEDLTKHSASCQEAREREIQEIWGGMSLCNAIRPHVSKLKRDKERELRTKEEVMKMKRKDKAPDSDIGEGGLDNILVKHKTKLDAAQQSEDLAAEKQQLHQGNKDKNLEEKENSLEKILVKPTAPQELSWGRESEITRCKKQQGEIYEINYKSLDEVLVKHVSRLEKEKMELSTKEDLVKMKKKDKAPDTHNQGGGLDQILIKHTSKLEREKMAAAQQPEDLSKHSASRREAREREIQEVWGGMSLCNSIRPHVSRLERDKEREFRTKEEVMKMKRMDKAPDSDIGEASLDDILIKHKTKLEREKMAAAQQPEYLKKHSVSCREARDREIQEVWGGMSLGNFIRPHVSRLERDKAAWLKAEEEERRAATMHEV</sequence>
<feature type="compositionally biased region" description="Basic and acidic residues" evidence="2">
    <location>
        <begin position="16"/>
        <end position="25"/>
    </location>
</feature>
<feature type="region of interest" description="Disordered" evidence="2">
    <location>
        <begin position="16"/>
        <end position="51"/>
    </location>
</feature>
<evidence type="ECO:0000313" key="3">
    <source>
        <dbReference type="EMBL" id="GMH03108.1"/>
    </source>
</evidence>
<proteinExistence type="predicted"/>
<dbReference type="Proteomes" id="UP001279734">
    <property type="component" value="Unassembled WGS sequence"/>
</dbReference>
<feature type="region of interest" description="Disordered" evidence="2">
    <location>
        <begin position="615"/>
        <end position="635"/>
    </location>
</feature>
<evidence type="ECO:0000313" key="4">
    <source>
        <dbReference type="Proteomes" id="UP001279734"/>
    </source>
</evidence>
<keyword evidence="4" id="KW-1185">Reference proteome</keyword>
<feature type="region of interest" description="Disordered" evidence="2">
    <location>
        <begin position="949"/>
        <end position="969"/>
    </location>
</feature>
<feature type="compositionally biased region" description="Basic and acidic residues" evidence="2">
    <location>
        <begin position="526"/>
        <end position="538"/>
    </location>
</feature>
<feature type="coiled-coil region" evidence="1">
    <location>
        <begin position="147"/>
        <end position="174"/>
    </location>
</feature>
<protein>
    <submittedName>
        <fullName evidence="3">Uncharacterized protein</fullName>
    </submittedName>
</protein>
<dbReference type="EMBL" id="BSYO01000004">
    <property type="protein sequence ID" value="GMH03108.1"/>
    <property type="molecule type" value="Genomic_DNA"/>
</dbReference>
<name>A0AAD3S279_NEPGR</name>
<organism evidence="3 4">
    <name type="scientific">Nepenthes gracilis</name>
    <name type="common">Slender pitcher plant</name>
    <dbReference type="NCBI Taxonomy" id="150966"/>
    <lineage>
        <taxon>Eukaryota</taxon>
        <taxon>Viridiplantae</taxon>
        <taxon>Streptophyta</taxon>
        <taxon>Embryophyta</taxon>
        <taxon>Tracheophyta</taxon>
        <taxon>Spermatophyta</taxon>
        <taxon>Magnoliopsida</taxon>
        <taxon>eudicotyledons</taxon>
        <taxon>Gunneridae</taxon>
        <taxon>Pentapetalae</taxon>
        <taxon>Caryophyllales</taxon>
        <taxon>Nepenthaceae</taxon>
        <taxon>Nepenthes</taxon>
    </lineage>
</organism>
<feature type="compositionally biased region" description="Polar residues" evidence="2">
    <location>
        <begin position="561"/>
        <end position="570"/>
    </location>
</feature>